<feature type="signal peptide" evidence="8">
    <location>
        <begin position="1"/>
        <end position="23"/>
    </location>
</feature>
<dbReference type="InterPro" id="IPR020864">
    <property type="entry name" value="MACPF"/>
</dbReference>
<evidence type="ECO:0000256" key="8">
    <source>
        <dbReference type="SAM" id="SignalP"/>
    </source>
</evidence>
<dbReference type="GO" id="GO:0051607">
    <property type="term" value="P:defense response to virus"/>
    <property type="evidence" value="ECO:0007669"/>
    <property type="project" value="TreeGrafter"/>
</dbReference>
<reference evidence="11" key="3">
    <citation type="submission" date="2025-09" db="UniProtKB">
        <authorList>
            <consortium name="Ensembl"/>
        </authorList>
    </citation>
    <scope>IDENTIFICATION</scope>
</reference>
<evidence type="ECO:0000256" key="4">
    <source>
        <dbReference type="ARBA" id="ARBA00022525"/>
    </source>
</evidence>
<evidence type="ECO:0000256" key="7">
    <source>
        <dbReference type="ARBA" id="ARBA00023157"/>
    </source>
</evidence>
<reference evidence="11" key="2">
    <citation type="submission" date="2025-08" db="UniProtKB">
        <authorList>
            <consortium name="Ensembl"/>
        </authorList>
    </citation>
    <scope>IDENTIFICATION</scope>
</reference>
<keyword evidence="5" id="KW-0204">Cytolysis</keyword>
<dbReference type="RefSeq" id="XP_037391177.1">
    <property type="nucleotide sequence ID" value="XM_037535280.1"/>
</dbReference>
<dbReference type="GO" id="GO:0005576">
    <property type="term" value="C:extracellular region"/>
    <property type="evidence" value="ECO:0007669"/>
    <property type="project" value="UniProtKB-SubCell"/>
</dbReference>
<evidence type="ECO:0000256" key="1">
    <source>
        <dbReference type="ARBA" id="ARBA00004370"/>
    </source>
</evidence>
<dbReference type="PROSITE" id="PS50004">
    <property type="entry name" value="C2"/>
    <property type="match status" value="1"/>
</dbReference>
<keyword evidence="6" id="KW-0472">Membrane</keyword>
<protein>
    <recommendedName>
        <fullName evidence="13">Perforin-1-like</fullName>
    </recommendedName>
</protein>
<dbReference type="RefSeq" id="XP_017578814.2">
    <property type="nucleotide sequence ID" value="XM_017723325.2"/>
</dbReference>
<dbReference type="GO" id="GO:0001771">
    <property type="term" value="P:immunological synapse formation"/>
    <property type="evidence" value="ECO:0007669"/>
    <property type="project" value="TreeGrafter"/>
</dbReference>
<evidence type="ECO:0000313" key="11">
    <source>
        <dbReference type="Ensembl" id="ENSPNAP00000039868.1"/>
    </source>
</evidence>
<evidence type="ECO:0000313" key="12">
    <source>
        <dbReference type="Proteomes" id="UP001501920"/>
    </source>
</evidence>
<organism evidence="11 12">
    <name type="scientific">Pygocentrus nattereri</name>
    <name type="common">Red-bellied piranha</name>
    <dbReference type="NCBI Taxonomy" id="42514"/>
    <lineage>
        <taxon>Eukaryota</taxon>
        <taxon>Metazoa</taxon>
        <taxon>Chordata</taxon>
        <taxon>Craniata</taxon>
        <taxon>Vertebrata</taxon>
        <taxon>Euteleostomi</taxon>
        <taxon>Actinopterygii</taxon>
        <taxon>Neopterygii</taxon>
        <taxon>Teleostei</taxon>
        <taxon>Ostariophysi</taxon>
        <taxon>Characiformes</taxon>
        <taxon>Characoidei</taxon>
        <taxon>Pygocentrus</taxon>
    </lineage>
</organism>
<dbReference type="RefSeq" id="XP_037391178.1">
    <property type="nucleotide sequence ID" value="XM_037535281.1"/>
</dbReference>
<comment type="similarity">
    <text evidence="3">Belongs to the complement C6/C7/C8/C9 family.</text>
</comment>
<evidence type="ECO:0000256" key="6">
    <source>
        <dbReference type="ARBA" id="ARBA00023136"/>
    </source>
</evidence>
<evidence type="ECO:0000259" key="10">
    <source>
        <dbReference type="PROSITE" id="PS51412"/>
    </source>
</evidence>
<dbReference type="Proteomes" id="UP001501920">
    <property type="component" value="Chromosome 27"/>
</dbReference>
<sequence>MGWMCRYLVSCWIWCSLLSMGNAEEQLELGSPKNCRNALFVPGHNLGGEGFDIVKMERKKSYIIDMEKWNIGNGSCKMSRNAYMNNARQKIPVAVVHWRNSAKCSMKVSSQVYDSSEALVKESTSSISNNWKNGLDLGFTGSMMVGGTYSREARFSMKKSKEDKFSFTKHAVECNFYSYKIKSSPPLHREFLRAVRSLPPNYNPHAYQHIIDMYGTHYTEGVVLGGKMKAVTAIRSCKAAMNGLSDTAVKDCLDVEASGTYKSATLSAEARECQRLKRTIGRDGKFSSMFNERQTEIVGGNINGEDLLFSRASHPYALHRWLNSLKTIPDVVTYTLRPLHSLLNNRHPARKGLKKAVEKYILQNALRKVCSRSCKIGHRNNPRDRCACICHASQNIRSNCCPSGTGLATLKVFNLRAKGLYGDFWTKTDGFVLVKYGHTVKRTAVITNNDNPHWRESFEYGPIKLSNSKTINFEVYDEDTYWNTDFLGKCSFPLTSGYVSKACYFRYGTFFFSYIAKCAPSLQGPKCADYSPSPMATPLAKIFHSRNGILVKDMWKLHTAQNYSDTVYFEDN</sequence>
<dbReference type="InterPro" id="IPR020863">
    <property type="entry name" value="MACPF_CS"/>
</dbReference>
<accession>A0AAR2IJR4</accession>
<feature type="domain" description="MACPF" evidence="10">
    <location>
        <begin position="31"/>
        <end position="368"/>
    </location>
</feature>
<dbReference type="SMART" id="SM00457">
    <property type="entry name" value="MACPF"/>
    <property type="match status" value="1"/>
</dbReference>
<keyword evidence="8" id="KW-0732">Signal</keyword>
<keyword evidence="7" id="KW-1015">Disulfide bond</keyword>
<dbReference type="InterPro" id="IPR001862">
    <property type="entry name" value="MAC_perforin"/>
</dbReference>
<dbReference type="SMART" id="SM00239">
    <property type="entry name" value="C2"/>
    <property type="match status" value="1"/>
</dbReference>
<dbReference type="InterPro" id="IPR035892">
    <property type="entry name" value="C2_domain_sf"/>
</dbReference>
<dbReference type="PANTHER" id="PTHR46096:SF5">
    <property type="entry name" value="PERFORIN 1.2 PRECURSOR-RELATED"/>
    <property type="match status" value="1"/>
</dbReference>
<dbReference type="Pfam" id="PF01823">
    <property type="entry name" value="MACPF"/>
    <property type="match status" value="1"/>
</dbReference>
<dbReference type="GO" id="GO:0005579">
    <property type="term" value="C:membrane attack complex"/>
    <property type="evidence" value="ECO:0007669"/>
    <property type="project" value="InterPro"/>
</dbReference>
<dbReference type="InterPro" id="IPR052784">
    <property type="entry name" value="Perforin-1_pore-forming"/>
</dbReference>
<dbReference type="GO" id="GO:0001913">
    <property type="term" value="P:T cell mediated cytotoxicity"/>
    <property type="evidence" value="ECO:0007669"/>
    <property type="project" value="TreeGrafter"/>
</dbReference>
<feature type="domain" description="C2" evidence="9">
    <location>
        <begin position="391"/>
        <end position="507"/>
    </location>
</feature>
<name>A0AAR2IJR4_PYGNA</name>
<evidence type="ECO:0000259" key="9">
    <source>
        <dbReference type="PROSITE" id="PS50004"/>
    </source>
</evidence>
<dbReference type="Ensembl" id="ENSPNAT00000062669.1">
    <property type="protein sequence ID" value="ENSPNAP00000039868.1"/>
    <property type="gene ID" value="ENSPNAG00000034381.1"/>
</dbReference>
<dbReference type="Pfam" id="PF00168">
    <property type="entry name" value="C2"/>
    <property type="match status" value="1"/>
</dbReference>
<dbReference type="SUPFAM" id="SSF49562">
    <property type="entry name" value="C2 domain (Calcium/lipid-binding domain, CaLB)"/>
    <property type="match status" value="1"/>
</dbReference>
<evidence type="ECO:0008006" key="13">
    <source>
        <dbReference type="Google" id="ProtNLM"/>
    </source>
</evidence>
<dbReference type="Gene3D" id="2.60.40.150">
    <property type="entry name" value="C2 domain"/>
    <property type="match status" value="1"/>
</dbReference>
<reference evidence="11 12" key="1">
    <citation type="submission" date="2020-10" db="EMBL/GenBank/DDBJ databases">
        <title>Pygocentrus nattereri (red-bellied piranha) genome, fPygNat1, primary haplotype.</title>
        <authorList>
            <person name="Myers G."/>
            <person name="Meyer A."/>
            <person name="Karagic N."/>
            <person name="Pippel M."/>
            <person name="Winkler S."/>
            <person name="Tracey A."/>
            <person name="Wood J."/>
            <person name="Formenti G."/>
            <person name="Howe K."/>
            <person name="Fedrigo O."/>
            <person name="Jarvis E.D."/>
        </authorList>
    </citation>
    <scope>NUCLEOTIDE SEQUENCE [LARGE SCALE GENOMIC DNA]</scope>
</reference>
<evidence type="ECO:0000256" key="2">
    <source>
        <dbReference type="ARBA" id="ARBA00004613"/>
    </source>
</evidence>
<keyword evidence="4" id="KW-0964">Secreted</keyword>
<dbReference type="PROSITE" id="PS00279">
    <property type="entry name" value="MACPF_1"/>
    <property type="match status" value="1"/>
</dbReference>
<dbReference type="InterPro" id="IPR000008">
    <property type="entry name" value="C2_dom"/>
</dbReference>
<comment type="subcellular location">
    <subcellularLocation>
        <location evidence="1">Membrane</location>
    </subcellularLocation>
    <subcellularLocation>
        <location evidence="2">Secreted</location>
    </subcellularLocation>
</comment>
<evidence type="ECO:0000256" key="3">
    <source>
        <dbReference type="ARBA" id="ARBA00009214"/>
    </source>
</evidence>
<dbReference type="PROSITE" id="PS51412">
    <property type="entry name" value="MACPF_2"/>
    <property type="match status" value="1"/>
</dbReference>
<dbReference type="PRINTS" id="PR00764">
    <property type="entry name" value="COMPLEMENTC9"/>
</dbReference>
<feature type="chain" id="PRO_5043568773" description="Perforin-1-like" evidence="8">
    <location>
        <begin position="24"/>
        <end position="572"/>
    </location>
</feature>
<dbReference type="GO" id="GO:0031640">
    <property type="term" value="P:killing of cells of another organism"/>
    <property type="evidence" value="ECO:0007669"/>
    <property type="project" value="UniProtKB-KW"/>
</dbReference>
<evidence type="ECO:0000256" key="5">
    <source>
        <dbReference type="ARBA" id="ARBA00022852"/>
    </source>
</evidence>
<dbReference type="GeneTree" id="ENSGT00530000063725"/>
<proteinExistence type="inferred from homology"/>
<dbReference type="GO" id="GO:0022829">
    <property type="term" value="F:wide pore channel activity"/>
    <property type="evidence" value="ECO:0007669"/>
    <property type="project" value="TreeGrafter"/>
</dbReference>
<dbReference type="AlphaFoldDB" id="A0AAR2IJR4"/>
<dbReference type="PANTHER" id="PTHR46096">
    <property type="entry name" value="PERFORIN-1"/>
    <property type="match status" value="1"/>
</dbReference>
<keyword evidence="12" id="KW-1185">Reference proteome</keyword>
<dbReference type="GeneID" id="108442979"/>